<organism evidence="7 8">
    <name type="scientific">Gelidibacter sediminis</name>
    <dbReference type="NCBI Taxonomy" id="1608710"/>
    <lineage>
        <taxon>Bacteria</taxon>
        <taxon>Pseudomonadati</taxon>
        <taxon>Bacteroidota</taxon>
        <taxon>Flavobacteriia</taxon>
        <taxon>Flavobacteriales</taxon>
        <taxon>Flavobacteriaceae</taxon>
        <taxon>Gelidibacter</taxon>
    </lineage>
</organism>
<accession>A0A4R7Q806</accession>
<dbReference type="Pfam" id="PF02631">
    <property type="entry name" value="RecX_HTH2"/>
    <property type="match status" value="1"/>
</dbReference>
<dbReference type="Pfam" id="PF21981">
    <property type="entry name" value="RecX_HTH3"/>
    <property type="match status" value="1"/>
</dbReference>
<dbReference type="EMBL" id="SOBW01000007">
    <property type="protein sequence ID" value="TDU43698.1"/>
    <property type="molecule type" value="Genomic_DNA"/>
</dbReference>
<dbReference type="InterPro" id="IPR053924">
    <property type="entry name" value="RecX_HTH_2nd"/>
</dbReference>
<evidence type="ECO:0000259" key="5">
    <source>
        <dbReference type="Pfam" id="PF02631"/>
    </source>
</evidence>
<dbReference type="InterPro" id="IPR036388">
    <property type="entry name" value="WH-like_DNA-bd_sf"/>
</dbReference>
<dbReference type="PANTHER" id="PTHR33602:SF1">
    <property type="entry name" value="REGULATORY PROTEIN RECX FAMILY PROTEIN"/>
    <property type="match status" value="1"/>
</dbReference>
<dbReference type="PANTHER" id="PTHR33602">
    <property type="entry name" value="REGULATORY PROTEIN RECX FAMILY PROTEIN"/>
    <property type="match status" value="1"/>
</dbReference>
<dbReference type="InterPro" id="IPR003783">
    <property type="entry name" value="Regulatory_RecX"/>
</dbReference>
<evidence type="ECO:0000256" key="3">
    <source>
        <dbReference type="ARBA" id="ARBA00018111"/>
    </source>
</evidence>
<comment type="caution">
    <text evidence="7">The sequence shown here is derived from an EMBL/GenBank/DDBJ whole genome shotgun (WGS) entry which is preliminary data.</text>
</comment>
<evidence type="ECO:0000256" key="2">
    <source>
        <dbReference type="ARBA" id="ARBA00009695"/>
    </source>
</evidence>
<dbReference type="InterPro" id="IPR053925">
    <property type="entry name" value="RecX_HTH_3rd"/>
</dbReference>
<dbReference type="GO" id="GO:0005737">
    <property type="term" value="C:cytoplasm"/>
    <property type="evidence" value="ECO:0007669"/>
    <property type="project" value="UniProtKB-SubCell"/>
</dbReference>
<dbReference type="AlphaFoldDB" id="A0A4R7Q806"/>
<evidence type="ECO:0000313" key="7">
    <source>
        <dbReference type="EMBL" id="TDU43698.1"/>
    </source>
</evidence>
<sequence length="170" mass="20516">MYLMLLTKSCIFLHMQSQKTYTVEEAYKKMERYCSYQERCHKEVIQKLYTMRMIPEAVDHIVVQLLQDNYLNEERYAKAFVSGKFRIKKWGKQRLKRELKQKDIGKTLIIMALNTISDQEYLETFHALAEKKAETIRETNPLKKKKKLADYLFYRGWEIHLVYDKVNALF</sequence>
<feature type="domain" description="RecX second three-helical" evidence="5">
    <location>
        <begin position="72"/>
        <end position="113"/>
    </location>
</feature>
<evidence type="ECO:0000256" key="1">
    <source>
        <dbReference type="ARBA" id="ARBA00004496"/>
    </source>
</evidence>
<reference evidence="7 8" key="1">
    <citation type="submission" date="2019-03" db="EMBL/GenBank/DDBJ databases">
        <title>Genomic Encyclopedia of Archaeal and Bacterial Type Strains, Phase II (KMG-II): from individual species to whole genera.</title>
        <authorList>
            <person name="Goeker M."/>
        </authorList>
    </citation>
    <scope>NUCLEOTIDE SEQUENCE [LARGE SCALE GENOMIC DNA]</scope>
    <source>
        <strain evidence="7 8">DSM 28135</strain>
    </source>
</reference>
<gene>
    <name evidence="7" type="ORF">BXY82_1115</name>
</gene>
<protein>
    <recommendedName>
        <fullName evidence="3">Regulatory protein RecX</fullName>
    </recommendedName>
</protein>
<dbReference type="Proteomes" id="UP000294689">
    <property type="component" value="Unassembled WGS sequence"/>
</dbReference>
<dbReference type="Gene3D" id="1.10.10.10">
    <property type="entry name" value="Winged helix-like DNA-binding domain superfamily/Winged helix DNA-binding domain"/>
    <property type="match status" value="2"/>
</dbReference>
<proteinExistence type="inferred from homology"/>
<dbReference type="GO" id="GO:0006282">
    <property type="term" value="P:regulation of DNA repair"/>
    <property type="evidence" value="ECO:0007669"/>
    <property type="project" value="InterPro"/>
</dbReference>
<evidence type="ECO:0000256" key="4">
    <source>
        <dbReference type="ARBA" id="ARBA00022490"/>
    </source>
</evidence>
<feature type="domain" description="RecX third three-helical" evidence="6">
    <location>
        <begin position="119"/>
        <end position="163"/>
    </location>
</feature>
<comment type="subcellular location">
    <subcellularLocation>
        <location evidence="1">Cytoplasm</location>
    </subcellularLocation>
</comment>
<comment type="similarity">
    <text evidence="2">Belongs to the RecX family.</text>
</comment>
<evidence type="ECO:0000313" key="8">
    <source>
        <dbReference type="Proteomes" id="UP000294689"/>
    </source>
</evidence>
<name>A0A4R7Q806_9FLAO</name>
<evidence type="ECO:0000259" key="6">
    <source>
        <dbReference type="Pfam" id="PF21981"/>
    </source>
</evidence>
<keyword evidence="8" id="KW-1185">Reference proteome</keyword>
<keyword evidence="4" id="KW-0963">Cytoplasm</keyword>